<name>A0A1Q8QN88_9FIRM</name>
<dbReference type="Proteomes" id="UP000186102">
    <property type="component" value="Unassembled WGS sequence"/>
</dbReference>
<dbReference type="EMBL" id="MLBF01000039">
    <property type="protein sequence ID" value="OLN28795.1"/>
    <property type="molecule type" value="Genomic_DNA"/>
</dbReference>
<evidence type="ECO:0000313" key="1">
    <source>
        <dbReference type="EMBL" id="OLN28795.1"/>
    </source>
</evidence>
<proteinExistence type="predicted"/>
<evidence type="ECO:0000313" key="2">
    <source>
        <dbReference type="Proteomes" id="UP000186102"/>
    </source>
</evidence>
<comment type="caution">
    <text evidence="1">The sequence shown here is derived from an EMBL/GenBank/DDBJ whole genome shotgun (WGS) entry which is preliminary data.</text>
</comment>
<gene>
    <name evidence="1" type="ORF">DSOL_3872</name>
</gene>
<dbReference type="STRING" id="1888891.DSOL_3872"/>
<dbReference type="AlphaFoldDB" id="A0A1Q8QN88"/>
<accession>A0A1Q8QN88</accession>
<organism evidence="1 2">
    <name type="scientific">Desulfosporosinus metallidurans</name>
    <dbReference type="NCBI Taxonomy" id="1888891"/>
    <lineage>
        <taxon>Bacteria</taxon>
        <taxon>Bacillati</taxon>
        <taxon>Bacillota</taxon>
        <taxon>Clostridia</taxon>
        <taxon>Eubacteriales</taxon>
        <taxon>Desulfitobacteriaceae</taxon>
        <taxon>Desulfosporosinus</taxon>
    </lineage>
</organism>
<protein>
    <submittedName>
        <fullName evidence="1">Uncharacterized protein</fullName>
    </submittedName>
</protein>
<sequence>MASYKRDTDFYQDPFFIRNSQLFHEINVSDSYTKVMEEQ</sequence>
<reference evidence="1 2" key="1">
    <citation type="submission" date="2016-09" db="EMBL/GenBank/DDBJ databases">
        <title>Complete genome of Desulfosporosinus sp. OL.</title>
        <authorList>
            <person name="Mardanov A."/>
            <person name="Beletsky A."/>
            <person name="Panova A."/>
            <person name="Karnachuk O."/>
            <person name="Ravin N."/>
        </authorList>
    </citation>
    <scope>NUCLEOTIDE SEQUENCE [LARGE SCALE GENOMIC DNA]</scope>
    <source>
        <strain evidence="1 2">OL</strain>
    </source>
</reference>
<keyword evidence="2" id="KW-1185">Reference proteome</keyword>